<dbReference type="OrthoDB" id="9800801at2"/>
<name>A0A2T3W3B1_9DEIO</name>
<evidence type="ECO:0000313" key="8">
    <source>
        <dbReference type="Proteomes" id="UP000240317"/>
    </source>
</evidence>
<dbReference type="SUPFAM" id="SSF53335">
    <property type="entry name" value="S-adenosyl-L-methionine-dependent methyltransferases"/>
    <property type="match status" value="1"/>
</dbReference>
<dbReference type="InterPro" id="IPR002295">
    <property type="entry name" value="N4/N6-MTase_EcoPI_Mod-like"/>
</dbReference>
<dbReference type="InterPro" id="IPR029063">
    <property type="entry name" value="SAM-dependent_MTases_sf"/>
</dbReference>
<dbReference type="AlphaFoldDB" id="A0A2T3W3B1"/>
<feature type="region of interest" description="Disordered" evidence="5">
    <location>
        <begin position="528"/>
        <end position="572"/>
    </location>
</feature>
<comment type="similarity">
    <text evidence="1">Belongs to the N(4)/N(6)-methyltransferase family.</text>
</comment>
<reference evidence="7 8" key="1">
    <citation type="submission" date="2018-03" db="EMBL/GenBank/DDBJ databases">
        <title>Draft genome of Deinococcus sp. OD32.</title>
        <authorList>
            <person name="Wang X.-P."/>
            <person name="Du Z.-J."/>
        </authorList>
    </citation>
    <scope>NUCLEOTIDE SEQUENCE [LARGE SCALE GENOMIC DNA]</scope>
    <source>
        <strain evidence="7 8">OD32</strain>
    </source>
</reference>
<dbReference type="Proteomes" id="UP000240317">
    <property type="component" value="Unassembled WGS sequence"/>
</dbReference>
<evidence type="ECO:0000256" key="1">
    <source>
        <dbReference type="ARBA" id="ARBA00006594"/>
    </source>
</evidence>
<dbReference type="PRINTS" id="PR00506">
    <property type="entry name" value="D21N6MTFRASE"/>
</dbReference>
<dbReference type="InterPro" id="IPR002941">
    <property type="entry name" value="DNA_methylase_N4/N6"/>
</dbReference>
<dbReference type="EMBL" id="PYSV01000037">
    <property type="protein sequence ID" value="PTA66367.1"/>
    <property type="molecule type" value="Genomic_DNA"/>
</dbReference>
<keyword evidence="4" id="KW-0949">S-adenosyl-L-methionine</keyword>
<sequence length="572" mass="64624">MTERRNLKLELTWVGKDNRRPLLEPRILLPDPALSYHAAERRTDRDLFDNRLIFGDNLLALKALATDSTVRGKVKCIYIDPPYNTGSAFEHYDDGMEHSLWLGMMRERLELLRDLLSEDGSIWISIDDNEVHYLKVLCDEVFGRSNFVANIVWQKRTSPDMRSTIGAGHEHIIAFAKEYASFKIALNKLPRSPEQEAQFKNPDNDPRGPWVSSDYTAQGFRPNQMYKITTPGGAEYYPPEGVCWKNVEEVYLELVADGRIYFGQDKMSMPRRKTFLSESQGVNAWTWWTNKEVGHNQEAKKESNELFGASKAFATPKPERLIQRIIHLATKPGDLVLDSFAGSGTTGAVAHKMGRRWIMVELGEHAHTHIIPRLKKVIDGIDQGGISQAVGWQGGGGFQYFKLAPSLLKKDRWGQYVVNAQYNAEMLAEACCKIEGFTFDPSQNPQFYWMHGRSTERDFIYVTTNYLTYAQLVEISEEVGPERSLLILATAFDSAGETLENLTLKKIPLSLLRRCDWDHDDYSLNVANLPQSSSPEERAPEAKPVAAETRGRKKAVQVGPGLFTDVDGGEGA</sequence>
<gene>
    <name evidence="7" type="ORF">C8263_18320</name>
</gene>
<dbReference type="GO" id="GO:0032259">
    <property type="term" value="P:methylation"/>
    <property type="evidence" value="ECO:0007669"/>
    <property type="project" value="UniProtKB-KW"/>
</dbReference>
<dbReference type="InterPro" id="IPR002052">
    <property type="entry name" value="DNA_methylase_N6_adenine_CS"/>
</dbReference>
<evidence type="ECO:0000256" key="3">
    <source>
        <dbReference type="ARBA" id="ARBA00022679"/>
    </source>
</evidence>
<keyword evidence="2 7" id="KW-0489">Methyltransferase</keyword>
<organism evidence="7 8">
    <name type="scientific">Deinococcus arcticus</name>
    <dbReference type="NCBI Taxonomy" id="2136176"/>
    <lineage>
        <taxon>Bacteria</taxon>
        <taxon>Thermotogati</taxon>
        <taxon>Deinococcota</taxon>
        <taxon>Deinococci</taxon>
        <taxon>Deinococcales</taxon>
        <taxon>Deinococcaceae</taxon>
        <taxon>Deinococcus</taxon>
    </lineage>
</organism>
<comment type="caution">
    <text evidence="7">The sequence shown here is derived from an EMBL/GenBank/DDBJ whole genome shotgun (WGS) entry which is preliminary data.</text>
</comment>
<evidence type="ECO:0000256" key="2">
    <source>
        <dbReference type="ARBA" id="ARBA00022603"/>
    </source>
</evidence>
<keyword evidence="8" id="KW-1185">Reference proteome</keyword>
<proteinExistence type="inferred from homology"/>
<protein>
    <submittedName>
        <fullName evidence="7">Site-specific DNA-methyltransferase</fullName>
    </submittedName>
</protein>
<dbReference type="Pfam" id="PF01555">
    <property type="entry name" value="N6_N4_Mtase"/>
    <property type="match status" value="1"/>
</dbReference>
<evidence type="ECO:0000256" key="5">
    <source>
        <dbReference type="SAM" id="MobiDB-lite"/>
    </source>
</evidence>
<feature type="domain" description="DNA methylase N-4/N-6" evidence="6">
    <location>
        <begin position="74"/>
        <end position="369"/>
    </location>
</feature>
<dbReference type="RefSeq" id="WP_107139565.1">
    <property type="nucleotide sequence ID" value="NZ_PYSV01000037.1"/>
</dbReference>
<evidence type="ECO:0000313" key="7">
    <source>
        <dbReference type="EMBL" id="PTA66367.1"/>
    </source>
</evidence>
<dbReference type="GO" id="GO:0008170">
    <property type="term" value="F:N-methyltransferase activity"/>
    <property type="evidence" value="ECO:0007669"/>
    <property type="project" value="InterPro"/>
</dbReference>
<evidence type="ECO:0000256" key="4">
    <source>
        <dbReference type="ARBA" id="ARBA00022691"/>
    </source>
</evidence>
<feature type="region of interest" description="Disordered" evidence="5">
    <location>
        <begin position="193"/>
        <end position="213"/>
    </location>
</feature>
<keyword evidence="3 7" id="KW-0808">Transferase</keyword>
<evidence type="ECO:0000259" key="6">
    <source>
        <dbReference type="Pfam" id="PF01555"/>
    </source>
</evidence>
<dbReference type="PROSITE" id="PS00092">
    <property type="entry name" value="N6_MTASE"/>
    <property type="match status" value="1"/>
</dbReference>
<dbReference type="Gene3D" id="3.40.50.150">
    <property type="entry name" value="Vaccinia Virus protein VP39"/>
    <property type="match status" value="1"/>
</dbReference>
<dbReference type="PIRSF" id="PIRSF015855">
    <property type="entry name" value="TypeIII_Mtase_mKpnI"/>
    <property type="match status" value="1"/>
</dbReference>
<dbReference type="GO" id="GO:0003677">
    <property type="term" value="F:DNA binding"/>
    <property type="evidence" value="ECO:0007669"/>
    <property type="project" value="InterPro"/>
</dbReference>
<accession>A0A2T3W3B1</accession>